<dbReference type="PROSITE" id="PS50279">
    <property type="entry name" value="BPTI_KUNITZ_2"/>
    <property type="match status" value="1"/>
</dbReference>
<gene>
    <name evidence="4" type="primary">SPINT4</name>
</gene>
<accession>A0A8D2AHG9</accession>
<keyword evidence="5" id="KW-1185">Reference proteome</keyword>
<evidence type="ECO:0000313" key="4">
    <source>
        <dbReference type="Ensembl" id="ENSSVLP00005002059.1"/>
    </source>
</evidence>
<dbReference type="PANTHER" id="PTHR47898:SF1">
    <property type="entry name" value="KUNITZ-TYPE PROTEASE INHIBITOR 4"/>
    <property type="match status" value="1"/>
</dbReference>
<feature type="signal peptide" evidence="2">
    <location>
        <begin position="1"/>
        <end position="24"/>
    </location>
</feature>
<organism evidence="4 5">
    <name type="scientific">Sciurus vulgaris</name>
    <name type="common">Eurasian red squirrel</name>
    <dbReference type="NCBI Taxonomy" id="55149"/>
    <lineage>
        <taxon>Eukaryota</taxon>
        <taxon>Metazoa</taxon>
        <taxon>Chordata</taxon>
        <taxon>Craniata</taxon>
        <taxon>Vertebrata</taxon>
        <taxon>Euteleostomi</taxon>
        <taxon>Mammalia</taxon>
        <taxon>Eutheria</taxon>
        <taxon>Euarchontoglires</taxon>
        <taxon>Glires</taxon>
        <taxon>Rodentia</taxon>
        <taxon>Sciuromorpha</taxon>
        <taxon>Sciuridae</taxon>
        <taxon>Sciurinae</taxon>
        <taxon>Sciurini</taxon>
        <taxon>Sciurus</taxon>
    </lineage>
</organism>
<dbReference type="AlphaFoldDB" id="A0A8D2AHG9"/>
<feature type="chain" id="PRO_5034583832" evidence="2">
    <location>
        <begin position="25"/>
        <end position="97"/>
    </location>
</feature>
<dbReference type="SUPFAM" id="SSF57362">
    <property type="entry name" value="BPTI-like"/>
    <property type="match status" value="1"/>
</dbReference>
<feature type="domain" description="BPTI/Kunitz inhibitor" evidence="3">
    <location>
        <begin position="41"/>
        <end position="91"/>
    </location>
</feature>
<name>A0A8D2AHG9_SCIVU</name>
<dbReference type="InterPro" id="IPR036880">
    <property type="entry name" value="Kunitz_BPTI_sf"/>
</dbReference>
<dbReference type="PANTHER" id="PTHR47898">
    <property type="entry name" value="KUNITZ-TYPE PROTEASE INHIBITOR 4"/>
    <property type="match status" value="1"/>
</dbReference>
<dbReference type="InterPro" id="IPR042943">
    <property type="entry name" value="SPINT4"/>
</dbReference>
<evidence type="ECO:0000256" key="2">
    <source>
        <dbReference type="SAM" id="SignalP"/>
    </source>
</evidence>
<dbReference type="Ensembl" id="ENSSVLT00005002265.1">
    <property type="protein sequence ID" value="ENSSVLP00005002059.1"/>
    <property type="gene ID" value="ENSSVLG00005001671.1"/>
</dbReference>
<reference evidence="4" key="2">
    <citation type="submission" date="2025-09" db="UniProtKB">
        <authorList>
            <consortium name="Ensembl"/>
        </authorList>
    </citation>
    <scope>IDENTIFICATION</scope>
</reference>
<dbReference type="SMART" id="SM00131">
    <property type="entry name" value="KU"/>
    <property type="match status" value="1"/>
</dbReference>
<proteinExistence type="predicted"/>
<dbReference type="CDD" id="cd00109">
    <property type="entry name" value="Kunitz-type"/>
    <property type="match status" value="1"/>
</dbReference>
<dbReference type="GO" id="GO:0004867">
    <property type="term" value="F:serine-type endopeptidase inhibitor activity"/>
    <property type="evidence" value="ECO:0007669"/>
    <property type="project" value="InterPro"/>
</dbReference>
<dbReference type="Proteomes" id="UP000694564">
    <property type="component" value="Chromosome 2"/>
</dbReference>
<dbReference type="InterPro" id="IPR020901">
    <property type="entry name" value="Prtase_inh_Kunz-CS"/>
</dbReference>
<dbReference type="Pfam" id="PF00014">
    <property type="entry name" value="Kunitz_BPTI"/>
    <property type="match status" value="1"/>
</dbReference>
<dbReference type="PRINTS" id="PR00759">
    <property type="entry name" value="BASICPTASE"/>
</dbReference>
<keyword evidence="2" id="KW-0732">Signal</keyword>
<evidence type="ECO:0000256" key="1">
    <source>
        <dbReference type="ARBA" id="ARBA00023157"/>
    </source>
</evidence>
<keyword evidence="1" id="KW-1015">Disulfide bond</keyword>
<dbReference type="InterPro" id="IPR002223">
    <property type="entry name" value="Kunitz_BPTI"/>
</dbReference>
<dbReference type="PROSITE" id="PS00280">
    <property type="entry name" value="BPTI_KUNITZ_1"/>
    <property type="match status" value="1"/>
</dbReference>
<protein>
    <submittedName>
        <fullName evidence="4">Serine peptidase inhibitor, Kunitz type 4</fullName>
    </submittedName>
</protein>
<dbReference type="GeneTree" id="ENSGT00390000004362"/>
<sequence length="97" mass="10972">MKPAMLGFLLGLFIFCSLTTPLLGGMNKVFDVLCRNYRDPCVMDKNPGSCFDVFPRFFYNKSIKQCQSFLYTGCDGNLNNYLLKIECQVACVPGFKT</sequence>
<reference evidence="4" key="1">
    <citation type="submission" date="2025-08" db="UniProtKB">
        <authorList>
            <consortium name="Ensembl"/>
        </authorList>
    </citation>
    <scope>IDENTIFICATION</scope>
</reference>
<evidence type="ECO:0000313" key="5">
    <source>
        <dbReference type="Proteomes" id="UP000694564"/>
    </source>
</evidence>
<dbReference type="Gene3D" id="4.10.410.10">
    <property type="entry name" value="Pancreatic trypsin inhibitor Kunitz domain"/>
    <property type="match status" value="1"/>
</dbReference>
<dbReference type="OrthoDB" id="4473401at2759"/>
<evidence type="ECO:0000259" key="3">
    <source>
        <dbReference type="PROSITE" id="PS50279"/>
    </source>
</evidence>